<dbReference type="SUPFAM" id="SSF52266">
    <property type="entry name" value="SGNH hydrolase"/>
    <property type="match status" value="1"/>
</dbReference>
<proteinExistence type="inferred from homology"/>
<comment type="subcellular location">
    <subcellularLocation>
        <location evidence="1">Secreted</location>
    </subcellularLocation>
</comment>
<evidence type="ECO:0000256" key="1">
    <source>
        <dbReference type="ARBA" id="ARBA00004613"/>
    </source>
</evidence>
<name>A0AA38TZV8_9ASTR</name>
<evidence type="ECO:0008006" key="10">
    <source>
        <dbReference type="Google" id="ProtNLM"/>
    </source>
</evidence>
<accession>A0AA38TZV8</accession>
<keyword evidence="9" id="KW-1185">Reference proteome</keyword>
<dbReference type="GO" id="GO:0016042">
    <property type="term" value="P:lipid catabolic process"/>
    <property type="evidence" value="ECO:0007669"/>
    <property type="project" value="UniProtKB-KW"/>
</dbReference>
<evidence type="ECO:0000256" key="7">
    <source>
        <dbReference type="ARBA" id="ARBA00023098"/>
    </source>
</evidence>
<dbReference type="EMBL" id="JARYMX010000002">
    <property type="protein sequence ID" value="KAJ9563431.1"/>
    <property type="molecule type" value="Genomic_DNA"/>
</dbReference>
<dbReference type="GO" id="GO:0016788">
    <property type="term" value="F:hydrolase activity, acting on ester bonds"/>
    <property type="evidence" value="ECO:0007669"/>
    <property type="project" value="InterPro"/>
</dbReference>
<evidence type="ECO:0000256" key="6">
    <source>
        <dbReference type="ARBA" id="ARBA00022963"/>
    </source>
</evidence>
<sequence>MFSRSFYDHTVLRSYLTNMGSWKTKVPCYFIFGDSLVDNGNNNHLVTLAKAIYLPHGIDFSSGPTGRFCNGRTFADFTAENLGFTSYIPPFASPNGSDILLGLNYASAAAGIRNETGFHLGDRITFDQQLKNHEMTVSSIGDILGGADSASTYLKKCLYHVGFGSNDYLNNYFIPSMYETSNMFTVEEFTKVLIQQYSSQILALYKYGARKVALSGLGPIGCTPYELSRHSSNDLCVEYIDSAVKLFNHNLKLLVDEFNNDTRLQDARFIYLNFYDMSMEVIRQPTSLGTNLLSAHSVAKATGVLDLIPGPVIFKIDMVAHNWVGDSVLGLIRLGVRFIQQVVMLVEPQVPCYFIFGDALVDSGNNNGLVTRAKANYTPYGIDFPQGVTGQLLGFPNFIPPYATVTDEEISTGVNYGSGDSGIREETGSHMGDRFSLSRQLLNHEAIVSRLSRLQRNKTFTNDYLKKCIYNVNIGSDDYINNYLMPNNYNTSKVYTTDQFGEALVQQYSQQLKTLYNLGARKIAVFSLALIGCTPTEIARFDNKGRPCVESINDAIKPFNDRLKPLVDRLNQENVDASFTLINFTNIVPLETVARLPINVPCCQVREDGQCIPNSIPCLVRALSVFYDGLHPSDTGNIAIAARTYKAISPLDASPYDISHLAKL</sequence>
<keyword evidence="6" id="KW-0442">Lipid degradation</keyword>
<dbReference type="PANTHER" id="PTHR45650:SF9">
    <property type="entry name" value="SGNH HYDROLASE-TYPE ESTERASE DOMAIN-CONTAINING PROTEIN"/>
    <property type="match status" value="1"/>
</dbReference>
<gene>
    <name evidence="8" type="ORF">OSB04_008591</name>
</gene>
<evidence type="ECO:0000256" key="3">
    <source>
        <dbReference type="ARBA" id="ARBA00022525"/>
    </source>
</evidence>
<dbReference type="Pfam" id="PF00657">
    <property type="entry name" value="Lipase_GDSL"/>
    <property type="match status" value="2"/>
</dbReference>
<keyword evidence="3" id="KW-0964">Secreted</keyword>
<keyword evidence="5" id="KW-0378">Hydrolase</keyword>
<evidence type="ECO:0000256" key="4">
    <source>
        <dbReference type="ARBA" id="ARBA00022729"/>
    </source>
</evidence>
<dbReference type="InterPro" id="IPR036514">
    <property type="entry name" value="SGNH_hydro_sf"/>
</dbReference>
<evidence type="ECO:0000313" key="8">
    <source>
        <dbReference type="EMBL" id="KAJ9563431.1"/>
    </source>
</evidence>
<comment type="similarity">
    <text evidence="2">Belongs to the 'GDSL' lipolytic enzyme family.</text>
</comment>
<keyword evidence="7" id="KW-0443">Lipid metabolism</keyword>
<protein>
    <recommendedName>
        <fullName evidence="10">GDSL esterase/lipase</fullName>
    </recommendedName>
</protein>
<dbReference type="InterPro" id="IPR001087">
    <property type="entry name" value="GDSL"/>
</dbReference>
<dbReference type="PANTHER" id="PTHR45650">
    <property type="entry name" value="GDSL-LIKE LIPASE/ACYLHYDROLASE-RELATED"/>
    <property type="match status" value="1"/>
</dbReference>
<organism evidence="8 9">
    <name type="scientific">Centaurea solstitialis</name>
    <name type="common">yellow star-thistle</name>
    <dbReference type="NCBI Taxonomy" id="347529"/>
    <lineage>
        <taxon>Eukaryota</taxon>
        <taxon>Viridiplantae</taxon>
        <taxon>Streptophyta</taxon>
        <taxon>Embryophyta</taxon>
        <taxon>Tracheophyta</taxon>
        <taxon>Spermatophyta</taxon>
        <taxon>Magnoliopsida</taxon>
        <taxon>eudicotyledons</taxon>
        <taxon>Gunneridae</taxon>
        <taxon>Pentapetalae</taxon>
        <taxon>asterids</taxon>
        <taxon>campanulids</taxon>
        <taxon>Asterales</taxon>
        <taxon>Asteraceae</taxon>
        <taxon>Carduoideae</taxon>
        <taxon>Cardueae</taxon>
        <taxon>Centaureinae</taxon>
        <taxon>Centaurea</taxon>
    </lineage>
</organism>
<dbReference type="AlphaFoldDB" id="A0AA38TZV8"/>
<comment type="caution">
    <text evidence="8">The sequence shown here is derived from an EMBL/GenBank/DDBJ whole genome shotgun (WGS) entry which is preliminary data.</text>
</comment>
<dbReference type="Proteomes" id="UP001172457">
    <property type="component" value="Chromosome 2"/>
</dbReference>
<dbReference type="InterPro" id="IPR035669">
    <property type="entry name" value="SGNH_plant_lipase-like"/>
</dbReference>
<dbReference type="Gene3D" id="3.40.50.1110">
    <property type="entry name" value="SGNH hydrolase"/>
    <property type="match status" value="2"/>
</dbReference>
<dbReference type="FunFam" id="3.40.50.1110:FF:000003">
    <property type="entry name" value="GDSL esterase/lipase APG"/>
    <property type="match status" value="2"/>
</dbReference>
<dbReference type="GO" id="GO:0005576">
    <property type="term" value="C:extracellular region"/>
    <property type="evidence" value="ECO:0007669"/>
    <property type="project" value="UniProtKB-SubCell"/>
</dbReference>
<dbReference type="InterPro" id="IPR051238">
    <property type="entry name" value="GDSL_esterase/lipase"/>
</dbReference>
<evidence type="ECO:0000313" key="9">
    <source>
        <dbReference type="Proteomes" id="UP001172457"/>
    </source>
</evidence>
<dbReference type="CDD" id="cd01837">
    <property type="entry name" value="SGNH_plant_lipase_like"/>
    <property type="match status" value="1"/>
</dbReference>
<evidence type="ECO:0000256" key="2">
    <source>
        <dbReference type="ARBA" id="ARBA00008668"/>
    </source>
</evidence>
<reference evidence="8" key="1">
    <citation type="submission" date="2023-03" db="EMBL/GenBank/DDBJ databases">
        <title>Chromosome-scale reference genome and RAD-based genetic map of yellow starthistle (Centaurea solstitialis) reveal putative structural variation and QTLs associated with invader traits.</title>
        <authorList>
            <person name="Reatini B."/>
            <person name="Cang F.A."/>
            <person name="Jiang Q."/>
            <person name="Mckibben M.T.W."/>
            <person name="Barker M.S."/>
            <person name="Rieseberg L.H."/>
            <person name="Dlugosch K.M."/>
        </authorList>
    </citation>
    <scope>NUCLEOTIDE SEQUENCE</scope>
    <source>
        <strain evidence="8">CAN-66</strain>
        <tissue evidence="8">Leaf</tissue>
    </source>
</reference>
<keyword evidence="4" id="KW-0732">Signal</keyword>
<evidence type="ECO:0000256" key="5">
    <source>
        <dbReference type="ARBA" id="ARBA00022801"/>
    </source>
</evidence>